<dbReference type="Proteomes" id="UP000318733">
    <property type="component" value="Unassembled WGS sequence"/>
</dbReference>
<evidence type="ECO:0000313" key="2">
    <source>
        <dbReference type="Proteomes" id="UP000318733"/>
    </source>
</evidence>
<sequence length="101" mass="11691">MVPFEIEIEWNDVPVSLWVEQLDYLADENGLMRFDVRGDARRAVISVNIESDPEHLDFTFEAMQAEDQAFSADELLAIIKAIRDQQQHQPTPQQQRLPLNP</sequence>
<dbReference type="EMBL" id="VLPK01000001">
    <property type="protein sequence ID" value="TSJ44415.1"/>
    <property type="molecule type" value="Genomic_DNA"/>
</dbReference>
<protein>
    <submittedName>
        <fullName evidence="1">Uncharacterized protein</fullName>
    </submittedName>
</protein>
<organism evidence="1 2">
    <name type="scientific">Mucilaginibacter corticis</name>
    <dbReference type="NCBI Taxonomy" id="2597670"/>
    <lineage>
        <taxon>Bacteria</taxon>
        <taxon>Pseudomonadati</taxon>
        <taxon>Bacteroidota</taxon>
        <taxon>Sphingobacteriia</taxon>
        <taxon>Sphingobacteriales</taxon>
        <taxon>Sphingobacteriaceae</taxon>
        <taxon>Mucilaginibacter</taxon>
    </lineage>
</organism>
<dbReference type="RefSeq" id="WP_144247976.1">
    <property type="nucleotide sequence ID" value="NZ_VLPK01000001.1"/>
</dbReference>
<gene>
    <name evidence="1" type="ORF">FO440_09615</name>
</gene>
<comment type="caution">
    <text evidence="1">The sequence shown here is derived from an EMBL/GenBank/DDBJ whole genome shotgun (WGS) entry which is preliminary data.</text>
</comment>
<name>A0A556MX09_9SPHI</name>
<reference evidence="1 2" key="1">
    <citation type="submission" date="2019-07" db="EMBL/GenBank/DDBJ databases">
        <authorList>
            <person name="Huq M.A."/>
        </authorList>
    </citation>
    <scope>NUCLEOTIDE SEQUENCE [LARGE SCALE GENOMIC DNA]</scope>
    <source>
        <strain evidence="1 2">MAH-19</strain>
    </source>
</reference>
<keyword evidence="2" id="KW-1185">Reference proteome</keyword>
<dbReference type="OrthoDB" id="797704at2"/>
<dbReference type="AlphaFoldDB" id="A0A556MX09"/>
<accession>A0A556MX09</accession>
<proteinExistence type="predicted"/>
<evidence type="ECO:0000313" key="1">
    <source>
        <dbReference type="EMBL" id="TSJ44415.1"/>
    </source>
</evidence>